<dbReference type="PANTHER" id="PTHR31336">
    <property type="entry name" value="LIN37 HOMOLOG"/>
    <property type="match status" value="1"/>
</dbReference>
<dbReference type="KEGG" id="aalb:109621635"/>
<organism evidence="2">
    <name type="scientific">Aedes albopictus</name>
    <name type="common">Asian tiger mosquito</name>
    <name type="synonym">Stegomyia albopicta</name>
    <dbReference type="NCBI Taxonomy" id="7160"/>
    <lineage>
        <taxon>Eukaryota</taxon>
        <taxon>Metazoa</taxon>
        <taxon>Ecdysozoa</taxon>
        <taxon>Arthropoda</taxon>
        <taxon>Hexapoda</taxon>
        <taxon>Insecta</taxon>
        <taxon>Pterygota</taxon>
        <taxon>Neoptera</taxon>
        <taxon>Endopterygota</taxon>
        <taxon>Diptera</taxon>
        <taxon>Nematocera</taxon>
        <taxon>Culicoidea</taxon>
        <taxon>Culicidae</taxon>
        <taxon>Culicinae</taxon>
        <taxon>Aedini</taxon>
        <taxon>Aedes</taxon>
        <taxon>Stegomyia</taxon>
    </lineage>
</organism>
<feature type="region of interest" description="Disordered" evidence="1">
    <location>
        <begin position="33"/>
        <end position="67"/>
    </location>
</feature>
<dbReference type="Pfam" id="PF15306">
    <property type="entry name" value="LIN37"/>
    <property type="match status" value="1"/>
</dbReference>
<dbReference type="VEuPathDB" id="VectorBase:AALFPA_068646"/>
<sequence length="219" mass="25298">MSKRRNLLDSAEKRRSLQNVAVARGRLKGALADIMTHSDDESDSDDPHATRHSKRSKTTAASSSDSIPIPHQSYIMKLFDRSVDLARFDETTPLYPICRAWMQNQPRVNPKQVRTPSPVKREHNPQMADQYRNGELEEIRSMPRPDPSLVDRCPLPLPSQTRTSKELLDVEPMSKMALLAEHKNRWSQIRQNWEQHSRIREQRHAASFELLDALLKAKF</sequence>
<dbReference type="GO" id="GO:0031523">
    <property type="term" value="C:Myb complex"/>
    <property type="evidence" value="ECO:0007669"/>
    <property type="project" value="TreeGrafter"/>
</dbReference>
<name>A0A023EM88_AEDAL</name>
<evidence type="ECO:0000256" key="1">
    <source>
        <dbReference type="SAM" id="MobiDB-lite"/>
    </source>
</evidence>
<dbReference type="OrthoDB" id="6287771at2759"/>
<dbReference type="InterPro" id="IPR028226">
    <property type="entry name" value="LIN37"/>
</dbReference>
<dbReference type="GO" id="GO:0000122">
    <property type="term" value="P:negative regulation of transcription by RNA polymerase II"/>
    <property type="evidence" value="ECO:0007669"/>
    <property type="project" value="TreeGrafter"/>
</dbReference>
<protein>
    <submittedName>
        <fullName evidence="2">Putative myb-interacting protein 40</fullName>
    </submittedName>
</protein>
<dbReference type="VEuPathDB" id="VectorBase:AALC636_006370"/>
<dbReference type="VEuPathDB" id="VectorBase:AALC636_033769"/>
<dbReference type="OMA" id="SNVARWK"/>
<evidence type="ECO:0000313" key="2">
    <source>
        <dbReference type="EMBL" id="JAC09424.1"/>
    </source>
</evidence>
<proteinExistence type="evidence at transcript level"/>
<dbReference type="EMBL" id="GAPW01004174">
    <property type="protein sequence ID" value="JAC09424.1"/>
    <property type="molecule type" value="mRNA"/>
</dbReference>
<dbReference type="PANTHER" id="PTHR31336:SF3">
    <property type="entry name" value="PROTEIN LIN-37 HOMOLOG"/>
    <property type="match status" value="1"/>
</dbReference>
<dbReference type="VEuPathDB" id="VectorBase:AALF024533"/>
<dbReference type="STRING" id="7160.A0A023EM88"/>
<dbReference type="GO" id="GO:0017053">
    <property type="term" value="C:transcription repressor complex"/>
    <property type="evidence" value="ECO:0007669"/>
    <property type="project" value="InterPro"/>
</dbReference>
<dbReference type="GeneID" id="109621635"/>
<dbReference type="RefSeq" id="XP_019931279.2">
    <property type="nucleotide sequence ID" value="XM_020075720.3"/>
</dbReference>
<reference evidence="2" key="1">
    <citation type="journal article" date="2014" name="PLoS Negl. Trop. Dis.">
        <title>Identification and characterization of seminal fluid proteins in the Asian tiger mosquito, Aedes albopictus.</title>
        <authorList>
            <person name="Boes K.E."/>
            <person name="Ribeiro J.M."/>
            <person name="Wong A."/>
            <person name="Harrington L.C."/>
            <person name="Wolfner M.F."/>
            <person name="Sirot L.K."/>
        </authorList>
    </citation>
    <scope>NUCLEOTIDE SEQUENCE</scope>
    <source>
        <tissue evidence="2">Reproductive organs</tissue>
    </source>
</reference>
<accession>A0A023EM88</accession>
<dbReference type="AlphaFoldDB" id="A0A023EM88"/>